<sequence>MGMTAMNTQTDSTPAPASSSPAPIPTWVPPLDTVTAMTVTEFTAGNISAGDDGSGTYTLS</sequence>
<dbReference type="AlphaFoldDB" id="A0A1N7JEW7"/>
<dbReference type="STRING" id="80876.SAMN05421779_102181"/>
<name>A0A1N7JEW7_9PROT</name>
<reference evidence="2 3" key="1">
    <citation type="submission" date="2017-01" db="EMBL/GenBank/DDBJ databases">
        <authorList>
            <person name="Mah S.A."/>
            <person name="Swanson W.J."/>
            <person name="Moy G.W."/>
            <person name="Vacquier V.D."/>
        </authorList>
    </citation>
    <scope>NUCLEOTIDE SEQUENCE [LARGE SCALE GENOMIC DNA]</scope>
    <source>
        <strain evidence="2 3">DSM 11589</strain>
    </source>
</reference>
<accession>A0A1N7JEW7</accession>
<dbReference type="EMBL" id="FTOA01000002">
    <property type="protein sequence ID" value="SIS47912.1"/>
    <property type="molecule type" value="Genomic_DNA"/>
</dbReference>
<dbReference type="Proteomes" id="UP000185678">
    <property type="component" value="Unassembled WGS sequence"/>
</dbReference>
<evidence type="ECO:0000313" key="3">
    <source>
        <dbReference type="Proteomes" id="UP000185678"/>
    </source>
</evidence>
<feature type="compositionally biased region" description="Polar residues" evidence="1">
    <location>
        <begin position="1"/>
        <end position="13"/>
    </location>
</feature>
<evidence type="ECO:0000256" key="1">
    <source>
        <dbReference type="SAM" id="MobiDB-lite"/>
    </source>
</evidence>
<evidence type="ECO:0000313" key="2">
    <source>
        <dbReference type="EMBL" id="SIS47912.1"/>
    </source>
</evidence>
<feature type="region of interest" description="Disordered" evidence="1">
    <location>
        <begin position="1"/>
        <end position="29"/>
    </location>
</feature>
<keyword evidence="3" id="KW-1185">Reference proteome</keyword>
<proteinExistence type="predicted"/>
<organism evidence="2 3">
    <name type="scientific">Insolitispirillum peregrinum</name>
    <dbReference type="NCBI Taxonomy" id="80876"/>
    <lineage>
        <taxon>Bacteria</taxon>
        <taxon>Pseudomonadati</taxon>
        <taxon>Pseudomonadota</taxon>
        <taxon>Alphaproteobacteria</taxon>
        <taxon>Rhodospirillales</taxon>
        <taxon>Novispirillaceae</taxon>
        <taxon>Insolitispirillum</taxon>
    </lineage>
</organism>
<gene>
    <name evidence="2" type="ORF">SAMN05421779_102181</name>
</gene>
<protein>
    <submittedName>
        <fullName evidence="2">Uncharacterized protein</fullName>
    </submittedName>
</protein>
<dbReference type="RefSeq" id="WP_076399087.1">
    <property type="nucleotide sequence ID" value="NZ_FTOA01000002.1"/>
</dbReference>